<feature type="transmembrane region" description="Helical" evidence="1">
    <location>
        <begin position="75"/>
        <end position="96"/>
    </location>
</feature>
<protein>
    <submittedName>
        <fullName evidence="2">Membrane protein</fullName>
    </submittedName>
</protein>
<feature type="transmembrane region" description="Helical" evidence="1">
    <location>
        <begin position="7"/>
        <end position="26"/>
    </location>
</feature>
<dbReference type="OrthoDB" id="7062791at2"/>
<keyword evidence="1" id="KW-1133">Transmembrane helix</keyword>
<name>A0A423PFI3_9GAMM</name>
<reference evidence="2 3" key="1">
    <citation type="submission" date="2013-10" db="EMBL/GenBank/DDBJ databases">
        <title>Salinisphaera japonica YTM-1 Genome Sequencing.</title>
        <authorList>
            <person name="Lai Q."/>
            <person name="Li C."/>
            <person name="Shao Z."/>
        </authorList>
    </citation>
    <scope>NUCLEOTIDE SEQUENCE [LARGE SCALE GENOMIC DNA]</scope>
    <source>
        <strain evidence="2 3">YTM-1</strain>
    </source>
</reference>
<dbReference type="RefSeq" id="WP_123659311.1">
    <property type="nucleotide sequence ID" value="NZ_AYKG01000067.1"/>
</dbReference>
<keyword evidence="1" id="KW-0472">Membrane</keyword>
<keyword evidence="3" id="KW-1185">Reference proteome</keyword>
<gene>
    <name evidence="2" type="ORF">SAJA_14365</name>
</gene>
<dbReference type="EMBL" id="AYKG01000067">
    <property type="protein sequence ID" value="ROO24391.1"/>
    <property type="molecule type" value="Genomic_DNA"/>
</dbReference>
<accession>A0A423PFI3</accession>
<dbReference type="InParanoid" id="A0A423PFI3"/>
<dbReference type="AlphaFoldDB" id="A0A423PFI3"/>
<comment type="caution">
    <text evidence="2">The sequence shown here is derived from an EMBL/GenBank/DDBJ whole genome shotgun (WGS) entry which is preliminary data.</text>
</comment>
<evidence type="ECO:0000313" key="2">
    <source>
        <dbReference type="EMBL" id="ROO24391.1"/>
    </source>
</evidence>
<keyword evidence="1" id="KW-0812">Transmembrane</keyword>
<evidence type="ECO:0000256" key="1">
    <source>
        <dbReference type="SAM" id="Phobius"/>
    </source>
</evidence>
<dbReference type="Proteomes" id="UP000285310">
    <property type="component" value="Unassembled WGS sequence"/>
</dbReference>
<feature type="transmembrane region" description="Helical" evidence="1">
    <location>
        <begin position="116"/>
        <end position="136"/>
    </location>
</feature>
<feature type="transmembrane region" description="Helical" evidence="1">
    <location>
        <begin position="46"/>
        <end position="68"/>
    </location>
</feature>
<sequence length="141" mass="15130">MFAYIKAFIAGFIAVLAFHQGLLWLFDHFDLMTASAWNLAPVGPFGVPIIVSLAFWGALWGLVLWLLIRRAESAGYYVGAAILGAILPTLLAFSLVPLAKGMSVDSLLADLTLPRIGLAMALNGAYGLGFAGLMRVMHPPR</sequence>
<proteinExistence type="predicted"/>
<organism evidence="2 3">
    <name type="scientific">Salinisphaera japonica YTM-1</name>
    <dbReference type="NCBI Taxonomy" id="1209778"/>
    <lineage>
        <taxon>Bacteria</taxon>
        <taxon>Pseudomonadati</taxon>
        <taxon>Pseudomonadota</taxon>
        <taxon>Gammaproteobacteria</taxon>
        <taxon>Salinisphaerales</taxon>
        <taxon>Salinisphaeraceae</taxon>
        <taxon>Salinisphaera</taxon>
    </lineage>
</organism>
<evidence type="ECO:0000313" key="3">
    <source>
        <dbReference type="Proteomes" id="UP000285310"/>
    </source>
</evidence>